<evidence type="ECO:0000313" key="2">
    <source>
        <dbReference type="Proteomes" id="UP000501179"/>
    </source>
</evidence>
<dbReference type="KEGG" id="slia:HA039_26565"/>
<sequence>MSQLPPPTQEQLDAYVRTRLALAGFDLTLLPEQPDPATGVPTRSQVLASLRSFVASTPAAIAGWAPPVTGTPAPEYAQQAAPPLLYPSITEAWTGEADGR</sequence>
<dbReference type="Proteomes" id="UP000501179">
    <property type="component" value="Chromosome"/>
</dbReference>
<gene>
    <name evidence="1" type="ORF">HA039_26565</name>
</gene>
<accession>A0A6G9H518</accession>
<name>A0A6G9H518_9ACTN</name>
<reference evidence="1 2" key="1">
    <citation type="submission" date="2020-03" db="EMBL/GenBank/DDBJ databases">
        <title>A novel species.</title>
        <authorList>
            <person name="Gao J."/>
        </authorList>
    </citation>
    <scope>NUCLEOTIDE SEQUENCE [LARGE SCALE GENOMIC DNA]</scope>
    <source>
        <strain evidence="1 2">QMT-12</strain>
    </source>
</reference>
<dbReference type="EMBL" id="CP050177">
    <property type="protein sequence ID" value="QIQ05379.1"/>
    <property type="molecule type" value="Genomic_DNA"/>
</dbReference>
<dbReference type="RefSeq" id="WP_167033881.1">
    <property type="nucleotide sequence ID" value="NZ_CP050177.1"/>
</dbReference>
<dbReference type="AlphaFoldDB" id="A0A6G9H518"/>
<evidence type="ECO:0000313" key="1">
    <source>
        <dbReference type="EMBL" id="QIQ05379.1"/>
    </source>
</evidence>
<keyword evidence="2" id="KW-1185">Reference proteome</keyword>
<organism evidence="1 2">
    <name type="scientific">Streptomyces liangshanensis</name>
    <dbReference type="NCBI Taxonomy" id="2717324"/>
    <lineage>
        <taxon>Bacteria</taxon>
        <taxon>Bacillati</taxon>
        <taxon>Actinomycetota</taxon>
        <taxon>Actinomycetes</taxon>
        <taxon>Kitasatosporales</taxon>
        <taxon>Streptomycetaceae</taxon>
        <taxon>Streptomyces</taxon>
    </lineage>
</organism>
<protein>
    <submittedName>
        <fullName evidence="1">Uncharacterized protein</fullName>
    </submittedName>
</protein>
<proteinExistence type="predicted"/>